<proteinExistence type="predicted"/>
<dbReference type="EMBL" id="DRGN01000207">
    <property type="protein sequence ID" value="HEU01596.1"/>
    <property type="molecule type" value="Genomic_DNA"/>
</dbReference>
<protein>
    <submittedName>
        <fullName evidence="1">TIGR02444 family protein</fullName>
    </submittedName>
</protein>
<organism evidence="1 2">
    <name type="scientific">Aurantimonas coralicida</name>
    <dbReference type="NCBI Taxonomy" id="182270"/>
    <lineage>
        <taxon>Bacteria</taxon>
        <taxon>Pseudomonadati</taxon>
        <taxon>Pseudomonadota</taxon>
        <taxon>Alphaproteobacteria</taxon>
        <taxon>Hyphomicrobiales</taxon>
        <taxon>Aurantimonadaceae</taxon>
        <taxon>Aurantimonas</taxon>
    </lineage>
</organism>
<name>A0A9C9NH45_9HYPH</name>
<evidence type="ECO:0000313" key="2">
    <source>
        <dbReference type="Proteomes" id="UP000885680"/>
    </source>
</evidence>
<comment type="caution">
    <text evidence="1">The sequence shown here is derived from an EMBL/GenBank/DDBJ whole genome shotgun (WGS) entry which is preliminary data.</text>
</comment>
<accession>A0A9C9NH45</accession>
<gene>
    <name evidence="1" type="ORF">ENH89_14925</name>
</gene>
<dbReference type="NCBIfam" id="TIGR02444">
    <property type="entry name" value="TIGR02444 family protein"/>
    <property type="match status" value="1"/>
</dbReference>
<reference evidence="1" key="1">
    <citation type="journal article" date="2020" name="mSystems">
        <title>Genome- and Community-Level Interaction Insights into Carbon Utilization and Element Cycling Functions of Hydrothermarchaeota in Hydrothermal Sediment.</title>
        <authorList>
            <person name="Zhou Z."/>
            <person name="Liu Y."/>
            <person name="Xu W."/>
            <person name="Pan J."/>
            <person name="Luo Z.H."/>
            <person name="Li M."/>
        </authorList>
    </citation>
    <scope>NUCLEOTIDE SEQUENCE</scope>
    <source>
        <strain evidence="1">HyVt-347</strain>
    </source>
</reference>
<dbReference type="InterPro" id="IPR012659">
    <property type="entry name" value="CHP02444"/>
</dbReference>
<dbReference type="Pfam" id="PF09523">
    <property type="entry name" value="DUF2390"/>
    <property type="match status" value="1"/>
</dbReference>
<evidence type="ECO:0000313" key="1">
    <source>
        <dbReference type="EMBL" id="HEU01596.1"/>
    </source>
</evidence>
<sequence>MAVALAEPSPDIQDSVDSLWRFAVTLYGRGGVSEACLTLQDRHGVDVPVALFVVWIGVEHGCGVGEAELSLIQAEIGTWHAGIVQPLRAARRRLKSDPLRAPSGASEKLRQQIKSAELDAERMELAALADLAEQRGWTGGAGGDGALAAANLAALLGHLGADPSVPAIRALLATLTTPD</sequence>
<dbReference type="AlphaFoldDB" id="A0A9C9NH45"/>
<dbReference type="Proteomes" id="UP000885680">
    <property type="component" value="Unassembled WGS sequence"/>
</dbReference>